<sequence>MVRASCVTRCGTPFVPMMSFLPCRAYIWLPLL</sequence>
<reference evidence="1" key="2">
    <citation type="journal article" date="2015" name="Fish Shellfish Immunol.">
        <title>Early steps in the European eel (Anguilla anguilla)-Vibrio vulnificus interaction in the gills: Role of the RtxA13 toxin.</title>
        <authorList>
            <person name="Callol A."/>
            <person name="Pajuelo D."/>
            <person name="Ebbesson L."/>
            <person name="Teles M."/>
            <person name="MacKenzie S."/>
            <person name="Amaro C."/>
        </authorList>
    </citation>
    <scope>NUCLEOTIDE SEQUENCE</scope>
</reference>
<evidence type="ECO:0000313" key="1">
    <source>
        <dbReference type="EMBL" id="JAH80250.1"/>
    </source>
</evidence>
<reference evidence="1" key="1">
    <citation type="submission" date="2014-11" db="EMBL/GenBank/DDBJ databases">
        <authorList>
            <person name="Amaro Gonzalez C."/>
        </authorList>
    </citation>
    <scope>NUCLEOTIDE SEQUENCE</scope>
</reference>
<name>A0A0E9VSB6_ANGAN</name>
<dbReference type="EMBL" id="GBXM01028327">
    <property type="protein sequence ID" value="JAH80250.1"/>
    <property type="molecule type" value="Transcribed_RNA"/>
</dbReference>
<protein>
    <submittedName>
        <fullName evidence="1">Uncharacterized protein</fullName>
    </submittedName>
</protein>
<accession>A0A0E9VSB6</accession>
<organism evidence="1">
    <name type="scientific">Anguilla anguilla</name>
    <name type="common">European freshwater eel</name>
    <name type="synonym">Muraena anguilla</name>
    <dbReference type="NCBI Taxonomy" id="7936"/>
    <lineage>
        <taxon>Eukaryota</taxon>
        <taxon>Metazoa</taxon>
        <taxon>Chordata</taxon>
        <taxon>Craniata</taxon>
        <taxon>Vertebrata</taxon>
        <taxon>Euteleostomi</taxon>
        <taxon>Actinopterygii</taxon>
        <taxon>Neopterygii</taxon>
        <taxon>Teleostei</taxon>
        <taxon>Anguilliformes</taxon>
        <taxon>Anguillidae</taxon>
        <taxon>Anguilla</taxon>
    </lineage>
</organism>
<proteinExistence type="predicted"/>
<dbReference type="AlphaFoldDB" id="A0A0E9VSB6"/>